<dbReference type="AlphaFoldDB" id="A0AAN6GLY9"/>
<dbReference type="EMBL" id="JAPDMZ010000144">
    <property type="protein sequence ID" value="KAK0548098.1"/>
    <property type="molecule type" value="Genomic_DNA"/>
</dbReference>
<evidence type="ECO:0008006" key="5">
    <source>
        <dbReference type="Google" id="ProtNLM"/>
    </source>
</evidence>
<protein>
    <recommendedName>
        <fullName evidence="5">Acetyl-CoA synthetase-like protein</fullName>
    </recommendedName>
</protein>
<gene>
    <name evidence="3" type="ORF">OC846_004617</name>
</gene>
<dbReference type="Gene3D" id="3.30.300.30">
    <property type="match status" value="1"/>
</dbReference>
<sequence>MIYSSPYTAIDIPDDVDLYGFFFDYWPSSRPDVRGSGVPLLIDEETGTRLTFEDIHARADALSLGLAESIPLAKGSVISIVTPNHIDFLPLVLGIHRIGAIVAPANPMLSADELLYQLRACRADAMFVIDAEPSRSAGCEAAKRAGISEERIFLVEPVSARMRRDGGRAHGHDGLQTLEGLVGHGRGILDRDGQLALLASRAQPGKSGAKSQLAFLNFSSGTSGLPKGVCISHQNPIANVLQHCAHLKIPSRLYAGRNHLFEPGQDRALCVLPVFHIFGLVVNLLTNVWAGIGVVCVPRYRGTEALLHTTIKYRVTHWYLVPPIIVNLLKDAATLSSAAETERKLEIKWAMSGAAPLRDDLTRAFMGRLPTMQFAQGFGLTETSATVCMSPADQAYTYGSAGVLVPNTEARVIRPDGSDAGPEEEGELWVRGPQISMGYLNDERETEHSYLPGGWFRTGDEVFIRSDGIIFIVDRLKEMIKVKGMACAPAELEQQLLDSDDVLDAGVVGMPDEENGELPLAFVSLSARARDRIQRGGGREEEKRIIEDLKALIRAKKAKYKHLADVVIVSEIPKTPSGKTLRKELKRMVPTVSIRRGRGAGRL</sequence>
<accession>A0AAN6GLY9</accession>
<dbReference type="SUPFAM" id="SSF56801">
    <property type="entry name" value="Acetyl-CoA synthetase-like"/>
    <property type="match status" value="1"/>
</dbReference>
<evidence type="ECO:0000259" key="1">
    <source>
        <dbReference type="Pfam" id="PF00501"/>
    </source>
</evidence>
<comment type="caution">
    <text evidence="3">The sequence shown here is derived from an EMBL/GenBank/DDBJ whole genome shotgun (WGS) entry which is preliminary data.</text>
</comment>
<feature type="domain" description="AMP-binding enzyme C-terminal" evidence="2">
    <location>
        <begin position="491"/>
        <end position="579"/>
    </location>
</feature>
<dbReference type="PANTHER" id="PTHR24096:SF422">
    <property type="entry name" value="BCDNA.GH02901"/>
    <property type="match status" value="1"/>
</dbReference>
<evidence type="ECO:0000259" key="2">
    <source>
        <dbReference type="Pfam" id="PF13193"/>
    </source>
</evidence>
<keyword evidence="4" id="KW-1185">Reference proteome</keyword>
<dbReference type="PANTHER" id="PTHR24096">
    <property type="entry name" value="LONG-CHAIN-FATTY-ACID--COA LIGASE"/>
    <property type="match status" value="1"/>
</dbReference>
<evidence type="ECO:0000313" key="3">
    <source>
        <dbReference type="EMBL" id="KAK0548098.1"/>
    </source>
</evidence>
<dbReference type="InterPro" id="IPR000873">
    <property type="entry name" value="AMP-dep_synth/lig_dom"/>
</dbReference>
<dbReference type="Proteomes" id="UP001176517">
    <property type="component" value="Unassembled WGS sequence"/>
</dbReference>
<dbReference type="GO" id="GO:0016405">
    <property type="term" value="F:CoA-ligase activity"/>
    <property type="evidence" value="ECO:0007669"/>
    <property type="project" value="TreeGrafter"/>
</dbReference>
<dbReference type="PROSITE" id="PS00455">
    <property type="entry name" value="AMP_BINDING"/>
    <property type="match status" value="1"/>
</dbReference>
<dbReference type="InterPro" id="IPR020845">
    <property type="entry name" value="AMP-binding_CS"/>
</dbReference>
<name>A0AAN6GLY9_9BASI</name>
<dbReference type="Pfam" id="PF00501">
    <property type="entry name" value="AMP-binding"/>
    <property type="match status" value="1"/>
</dbReference>
<dbReference type="InterPro" id="IPR045851">
    <property type="entry name" value="AMP-bd_C_sf"/>
</dbReference>
<feature type="domain" description="AMP-dependent synthetase/ligase" evidence="1">
    <location>
        <begin position="41"/>
        <end position="440"/>
    </location>
</feature>
<dbReference type="InterPro" id="IPR025110">
    <property type="entry name" value="AMP-bd_C"/>
</dbReference>
<dbReference type="Pfam" id="PF13193">
    <property type="entry name" value="AMP-binding_C"/>
    <property type="match status" value="1"/>
</dbReference>
<evidence type="ECO:0000313" key="4">
    <source>
        <dbReference type="Proteomes" id="UP001176517"/>
    </source>
</evidence>
<dbReference type="Gene3D" id="3.40.50.12780">
    <property type="entry name" value="N-terminal domain of ligase-like"/>
    <property type="match status" value="1"/>
</dbReference>
<dbReference type="InterPro" id="IPR042099">
    <property type="entry name" value="ANL_N_sf"/>
</dbReference>
<proteinExistence type="predicted"/>
<reference evidence="3" key="1">
    <citation type="journal article" date="2023" name="PhytoFront">
        <title>Draft Genome Resources of Seven Strains of Tilletia horrida, Causal Agent of Kernel Smut of Rice.</title>
        <authorList>
            <person name="Khanal S."/>
            <person name="Antony Babu S."/>
            <person name="Zhou X.G."/>
        </authorList>
    </citation>
    <scope>NUCLEOTIDE SEQUENCE</scope>
    <source>
        <strain evidence="3">TX6</strain>
    </source>
</reference>
<organism evidence="3 4">
    <name type="scientific">Tilletia horrida</name>
    <dbReference type="NCBI Taxonomy" id="155126"/>
    <lineage>
        <taxon>Eukaryota</taxon>
        <taxon>Fungi</taxon>
        <taxon>Dikarya</taxon>
        <taxon>Basidiomycota</taxon>
        <taxon>Ustilaginomycotina</taxon>
        <taxon>Exobasidiomycetes</taxon>
        <taxon>Tilletiales</taxon>
        <taxon>Tilletiaceae</taxon>
        <taxon>Tilletia</taxon>
    </lineage>
</organism>